<organism evidence="3 4">
    <name type="scientific">Byssothecium circinans</name>
    <dbReference type="NCBI Taxonomy" id="147558"/>
    <lineage>
        <taxon>Eukaryota</taxon>
        <taxon>Fungi</taxon>
        <taxon>Dikarya</taxon>
        <taxon>Ascomycota</taxon>
        <taxon>Pezizomycotina</taxon>
        <taxon>Dothideomycetes</taxon>
        <taxon>Pleosporomycetidae</taxon>
        <taxon>Pleosporales</taxon>
        <taxon>Massarineae</taxon>
        <taxon>Massarinaceae</taxon>
        <taxon>Byssothecium</taxon>
    </lineage>
</organism>
<protein>
    <submittedName>
        <fullName evidence="3">PIN domain-like protein</fullName>
    </submittedName>
</protein>
<accession>A0A6A5TZM2</accession>
<name>A0A6A5TZM2_9PLEO</name>
<dbReference type="CDD" id="cd09870">
    <property type="entry name" value="PIN_YEN1"/>
    <property type="match status" value="1"/>
</dbReference>
<dbReference type="PANTHER" id="PTHR11081">
    <property type="entry name" value="FLAP ENDONUCLEASE FAMILY MEMBER"/>
    <property type="match status" value="1"/>
</dbReference>
<proteinExistence type="predicted"/>
<dbReference type="SMART" id="SM00484">
    <property type="entry name" value="XPGI"/>
    <property type="match status" value="1"/>
</dbReference>
<dbReference type="SUPFAM" id="SSF47807">
    <property type="entry name" value="5' to 3' exonuclease, C-terminal subdomain"/>
    <property type="match status" value="1"/>
</dbReference>
<feature type="region of interest" description="Disordered" evidence="1">
    <location>
        <begin position="427"/>
        <end position="450"/>
    </location>
</feature>
<feature type="non-terminal residue" evidence="3">
    <location>
        <position position="450"/>
    </location>
</feature>
<dbReference type="EMBL" id="ML976988">
    <property type="protein sequence ID" value="KAF1958081.1"/>
    <property type="molecule type" value="Genomic_DNA"/>
</dbReference>
<dbReference type="GO" id="GO:0017108">
    <property type="term" value="F:5'-flap endonuclease activity"/>
    <property type="evidence" value="ECO:0007669"/>
    <property type="project" value="TreeGrafter"/>
</dbReference>
<dbReference type="InterPro" id="IPR036279">
    <property type="entry name" value="5-3_exonuclease_C_sf"/>
</dbReference>
<dbReference type="PANTHER" id="PTHR11081:SF62">
    <property type="entry name" value="XPG-I DOMAIN-CONTAINING PROTEIN"/>
    <property type="match status" value="1"/>
</dbReference>
<dbReference type="GO" id="GO:0006281">
    <property type="term" value="P:DNA repair"/>
    <property type="evidence" value="ECO:0007669"/>
    <property type="project" value="UniProtKB-ARBA"/>
</dbReference>
<dbReference type="InterPro" id="IPR006084">
    <property type="entry name" value="XPG/Rad2"/>
</dbReference>
<dbReference type="Proteomes" id="UP000800035">
    <property type="component" value="Unassembled WGS sequence"/>
</dbReference>
<dbReference type="InterPro" id="IPR006086">
    <property type="entry name" value="XPG-I_dom"/>
</dbReference>
<dbReference type="SUPFAM" id="SSF88723">
    <property type="entry name" value="PIN domain-like"/>
    <property type="match status" value="1"/>
</dbReference>
<evidence type="ECO:0000259" key="2">
    <source>
        <dbReference type="SMART" id="SM00484"/>
    </source>
</evidence>
<dbReference type="AlphaFoldDB" id="A0A6A5TZM2"/>
<evidence type="ECO:0000313" key="3">
    <source>
        <dbReference type="EMBL" id="KAF1958081.1"/>
    </source>
</evidence>
<keyword evidence="4" id="KW-1185">Reference proteome</keyword>
<dbReference type="Pfam" id="PF00867">
    <property type="entry name" value="XPG_I"/>
    <property type="match status" value="1"/>
</dbReference>
<gene>
    <name evidence="3" type="ORF">CC80DRAFT_379203</name>
</gene>
<feature type="domain" description="XPG-I" evidence="2">
    <location>
        <begin position="112"/>
        <end position="188"/>
    </location>
</feature>
<dbReference type="InterPro" id="IPR029060">
    <property type="entry name" value="PIN-like_dom_sf"/>
</dbReference>
<dbReference type="OrthoDB" id="2959108at2759"/>
<dbReference type="PRINTS" id="PR00853">
    <property type="entry name" value="XPGRADSUPER"/>
</dbReference>
<reference evidence="3" key="1">
    <citation type="journal article" date="2020" name="Stud. Mycol.">
        <title>101 Dothideomycetes genomes: a test case for predicting lifestyles and emergence of pathogens.</title>
        <authorList>
            <person name="Haridas S."/>
            <person name="Albert R."/>
            <person name="Binder M."/>
            <person name="Bloem J."/>
            <person name="Labutti K."/>
            <person name="Salamov A."/>
            <person name="Andreopoulos B."/>
            <person name="Baker S."/>
            <person name="Barry K."/>
            <person name="Bills G."/>
            <person name="Bluhm B."/>
            <person name="Cannon C."/>
            <person name="Castanera R."/>
            <person name="Culley D."/>
            <person name="Daum C."/>
            <person name="Ezra D."/>
            <person name="Gonzalez J."/>
            <person name="Henrissat B."/>
            <person name="Kuo A."/>
            <person name="Liang C."/>
            <person name="Lipzen A."/>
            <person name="Lutzoni F."/>
            <person name="Magnuson J."/>
            <person name="Mondo S."/>
            <person name="Nolan M."/>
            <person name="Ohm R."/>
            <person name="Pangilinan J."/>
            <person name="Park H.-J."/>
            <person name="Ramirez L."/>
            <person name="Alfaro M."/>
            <person name="Sun H."/>
            <person name="Tritt A."/>
            <person name="Yoshinaga Y."/>
            <person name="Zwiers L.-H."/>
            <person name="Turgeon B."/>
            <person name="Goodwin S."/>
            <person name="Spatafora J."/>
            <person name="Crous P."/>
            <person name="Grigoriev I."/>
        </authorList>
    </citation>
    <scope>NUCLEOTIDE SEQUENCE</scope>
    <source>
        <strain evidence="3">CBS 675.92</strain>
    </source>
</reference>
<evidence type="ECO:0000313" key="4">
    <source>
        <dbReference type="Proteomes" id="UP000800035"/>
    </source>
</evidence>
<evidence type="ECO:0000256" key="1">
    <source>
        <dbReference type="SAM" id="MobiDB-lite"/>
    </source>
</evidence>
<dbReference type="Gene3D" id="3.40.50.1010">
    <property type="entry name" value="5'-nuclease"/>
    <property type="match status" value="2"/>
</dbReference>
<sequence>MGVPVLWELISEQDQSVPIAKLAEDHFKKHARPLRIAVDEADWRFNNLTTQQVYIIRESIEKSMFYRICRLLTQNIQLLFVFDGPGRPWKRGRKGGGKIDYEKLKLFKELLRHFRIPYHEAPGEAEAECARLQQLGVVDAIFSQDSDSLMFGCDYLIRDDRIAKEKGNNDRSKENTRKNNNTVRVVRGDDIKAAHNLDKDGLVLLAMLCGGDYDMRGLPGCGKAFAPRAVKAGFGTSLCRCRTQMDCVKWRGDFVDWIQKQRRFGVSVPYDYPDIKILNKYNALKISLDEQLLNLRGLKSGWERPIDELKLLELTSSRFNIWGRLYMNWIGPVLLTKYLAARDPSLPPCNDHQIQPKRRMKKDGPRPLERNLSFSPFGLTSLQRKDFEGDRAGYWTNCMSDPFEPDYRVEKEIPEYLLRKVLLPEVLDPPPTQKTSRKRKAPTSDGDATA</sequence>